<dbReference type="Pfam" id="PF13966">
    <property type="entry name" value="zf-RVT"/>
    <property type="match status" value="1"/>
</dbReference>
<evidence type="ECO:0000259" key="3">
    <source>
        <dbReference type="Pfam" id="PF13966"/>
    </source>
</evidence>
<dbReference type="InterPro" id="IPR026960">
    <property type="entry name" value="RVT-Znf"/>
</dbReference>
<feature type="domain" description="Reverse transcriptase zinc-binding" evidence="3">
    <location>
        <begin position="155"/>
        <end position="238"/>
    </location>
</feature>
<feature type="transmembrane region" description="Helical" evidence="2">
    <location>
        <begin position="20"/>
        <end position="40"/>
    </location>
</feature>
<evidence type="ECO:0000313" key="4">
    <source>
        <dbReference type="EMBL" id="KAK4382032.1"/>
    </source>
</evidence>
<organism evidence="4 5">
    <name type="scientific">Sesamum angolense</name>
    <dbReference type="NCBI Taxonomy" id="2727404"/>
    <lineage>
        <taxon>Eukaryota</taxon>
        <taxon>Viridiplantae</taxon>
        <taxon>Streptophyta</taxon>
        <taxon>Embryophyta</taxon>
        <taxon>Tracheophyta</taxon>
        <taxon>Spermatophyta</taxon>
        <taxon>Magnoliopsida</taxon>
        <taxon>eudicotyledons</taxon>
        <taxon>Gunneridae</taxon>
        <taxon>Pentapetalae</taxon>
        <taxon>asterids</taxon>
        <taxon>lamiids</taxon>
        <taxon>Lamiales</taxon>
        <taxon>Pedaliaceae</taxon>
        <taxon>Sesamum</taxon>
    </lineage>
</organism>
<keyword evidence="2" id="KW-0472">Membrane</keyword>
<protein>
    <recommendedName>
        <fullName evidence="3">Reverse transcriptase zinc-binding domain-containing protein</fullName>
    </recommendedName>
</protein>
<keyword evidence="2" id="KW-1133">Transmembrane helix</keyword>
<keyword evidence="2" id="KW-0812">Transmembrane</keyword>
<reference evidence="4" key="1">
    <citation type="submission" date="2020-06" db="EMBL/GenBank/DDBJ databases">
        <authorList>
            <person name="Li T."/>
            <person name="Hu X."/>
            <person name="Zhang T."/>
            <person name="Song X."/>
            <person name="Zhang H."/>
            <person name="Dai N."/>
            <person name="Sheng W."/>
            <person name="Hou X."/>
            <person name="Wei L."/>
        </authorList>
    </citation>
    <scope>NUCLEOTIDE SEQUENCE</scope>
    <source>
        <strain evidence="4">K16</strain>
        <tissue evidence="4">Leaf</tissue>
    </source>
</reference>
<feature type="region of interest" description="Disordered" evidence="1">
    <location>
        <begin position="369"/>
        <end position="388"/>
    </location>
</feature>
<accession>A0AAE1T5M1</accession>
<name>A0AAE1T5M1_9LAMI</name>
<proteinExistence type="predicted"/>
<gene>
    <name evidence="4" type="ORF">Sango_2911800</name>
</gene>
<evidence type="ECO:0000256" key="1">
    <source>
        <dbReference type="SAM" id="MobiDB-lite"/>
    </source>
</evidence>
<sequence>MDEIEPLAAIDPPPPRPPSFFFFFLSSSLFVFFSSRLLVFSFSFHRHHYRLAAIVVPLPPGLGNEESLPWREAGLDSKCVAGHSVASDSVWHRLCRIRDMAEPFLFWTLGEGSVSFWHDNWLGDKPLAQFLHRDSYTMDSQGDKIMWTGSSMGDFSTTSAWEAIRQTSPQRQLLADVWHRSLRPIISIFLWLFFQDRISVDARMRQKGFNFPSKYQCCEAEETVSHLFTKSTAVQGVWRHFAALFGLCLCDTGSFTHMVHFWRYSTPCHLDLHIRTLIPFLILWLTWTRLNAAKYRGIPFSTDGIILEVQRYLRTLDQCARRVHCRLVEFGACPDPMFSPLVGRGDATAVISLLQSRVSRKWEMLLPDQPPTVDAPAKESTQIKTKKL</sequence>
<feature type="compositionally biased region" description="Polar residues" evidence="1">
    <location>
        <begin position="379"/>
        <end position="388"/>
    </location>
</feature>
<keyword evidence="5" id="KW-1185">Reference proteome</keyword>
<evidence type="ECO:0000256" key="2">
    <source>
        <dbReference type="SAM" id="Phobius"/>
    </source>
</evidence>
<evidence type="ECO:0000313" key="5">
    <source>
        <dbReference type="Proteomes" id="UP001289374"/>
    </source>
</evidence>
<dbReference type="AlphaFoldDB" id="A0AAE1T5M1"/>
<dbReference type="EMBL" id="JACGWL010000766">
    <property type="protein sequence ID" value="KAK4382032.1"/>
    <property type="molecule type" value="Genomic_DNA"/>
</dbReference>
<reference evidence="4" key="2">
    <citation type="journal article" date="2024" name="Plant">
        <title>Genomic evolution and insights into agronomic trait innovations of Sesamum species.</title>
        <authorList>
            <person name="Miao H."/>
            <person name="Wang L."/>
            <person name="Qu L."/>
            <person name="Liu H."/>
            <person name="Sun Y."/>
            <person name="Le M."/>
            <person name="Wang Q."/>
            <person name="Wei S."/>
            <person name="Zheng Y."/>
            <person name="Lin W."/>
            <person name="Duan Y."/>
            <person name="Cao H."/>
            <person name="Xiong S."/>
            <person name="Wang X."/>
            <person name="Wei L."/>
            <person name="Li C."/>
            <person name="Ma Q."/>
            <person name="Ju M."/>
            <person name="Zhao R."/>
            <person name="Li G."/>
            <person name="Mu C."/>
            <person name="Tian Q."/>
            <person name="Mei H."/>
            <person name="Zhang T."/>
            <person name="Gao T."/>
            <person name="Zhang H."/>
        </authorList>
    </citation>
    <scope>NUCLEOTIDE SEQUENCE</scope>
    <source>
        <strain evidence="4">K16</strain>
    </source>
</reference>
<dbReference type="Proteomes" id="UP001289374">
    <property type="component" value="Unassembled WGS sequence"/>
</dbReference>
<comment type="caution">
    <text evidence="4">The sequence shown here is derived from an EMBL/GenBank/DDBJ whole genome shotgun (WGS) entry which is preliminary data.</text>
</comment>